<dbReference type="AlphaFoldDB" id="A0A5N5WMX9"/>
<evidence type="ECO:0000313" key="2">
    <source>
        <dbReference type="EMBL" id="KAB8069057.1"/>
    </source>
</evidence>
<keyword evidence="3" id="KW-1185">Reference proteome</keyword>
<gene>
    <name evidence="2" type="ORF">BDV29DRAFT_183501</name>
</gene>
<feature type="region of interest" description="Disordered" evidence="1">
    <location>
        <begin position="294"/>
        <end position="319"/>
    </location>
</feature>
<organism evidence="2 3">
    <name type="scientific">Aspergillus leporis</name>
    <dbReference type="NCBI Taxonomy" id="41062"/>
    <lineage>
        <taxon>Eukaryota</taxon>
        <taxon>Fungi</taxon>
        <taxon>Dikarya</taxon>
        <taxon>Ascomycota</taxon>
        <taxon>Pezizomycotina</taxon>
        <taxon>Eurotiomycetes</taxon>
        <taxon>Eurotiomycetidae</taxon>
        <taxon>Eurotiales</taxon>
        <taxon>Aspergillaceae</taxon>
        <taxon>Aspergillus</taxon>
        <taxon>Aspergillus subgen. Circumdati</taxon>
    </lineage>
</organism>
<feature type="compositionally biased region" description="Polar residues" evidence="1">
    <location>
        <begin position="179"/>
        <end position="200"/>
    </location>
</feature>
<evidence type="ECO:0000313" key="3">
    <source>
        <dbReference type="Proteomes" id="UP000326565"/>
    </source>
</evidence>
<dbReference type="Proteomes" id="UP000326565">
    <property type="component" value="Unassembled WGS sequence"/>
</dbReference>
<reference evidence="2 3" key="1">
    <citation type="submission" date="2019-04" db="EMBL/GenBank/DDBJ databases">
        <title>Friends and foes A comparative genomics study of 23 Aspergillus species from section Flavi.</title>
        <authorList>
            <consortium name="DOE Joint Genome Institute"/>
            <person name="Kjaerbolling I."/>
            <person name="Vesth T."/>
            <person name="Frisvad J.C."/>
            <person name="Nybo J.L."/>
            <person name="Theobald S."/>
            <person name="Kildgaard S."/>
            <person name="Isbrandt T."/>
            <person name="Kuo A."/>
            <person name="Sato A."/>
            <person name="Lyhne E.K."/>
            <person name="Kogle M.E."/>
            <person name="Wiebenga A."/>
            <person name="Kun R.S."/>
            <person name="Lubbers R.J."/>
            <person name="Makela M.R."/>
            <person name="Barry K."/>
            <person name="Chovatia M."/>
            <person name="Clum A."/>
            <person name="Daum C."/>
            <person name="Haridas S."/>
            <person name="He G."/>
            <person name="LaButti K."/>
            <person name="Lipzen A."/>
            <person name="Mondo S."/>
            <person name="Riley R."/>
            <person name="Salamov A."/>
            <person name="Simmons B.A."/>
            <person name="Magnuson J.K."/>
            <person name="Henrissat B."/>
            <person name="Mortensen U.H."/>
            <person name="Larsen T.O."/>
            <person name="Devries R.P."/>
            <person name="Grigoriev I.V."/>
            <person name="Machida M."/>
            <person name="Baker S.E."/>
            <person name="Andersen M.R."/>
        </authorList>
    </citation>
    <scope>NUCLEOTIDE SEQUENCE [LARGE SCALE GENOMIC DNA]</scope>
    <source>
        <strain evidence="2 3">CBS 151.66</strain>
    </source>
</reference>
<evidence type="ECO:0000256" key="1">
    <source>
        <dbReference type="SAM" id="MobiDB-lite"/>
    </source>
</evidence>
<feature type="region of interest" description="Disordered" evidence="1">
    <location>
        <begin position="169"/>
        <end position="200"/>
    </location>
</feature>
<sequence>MVFFLTTLFFLRISLFSKDILNMYCSWFHPFLFLLSSTFLPLLNSRKWFSRILYLHTLSRVSLRYYLSKIHCDRMLSATLNIFIDLQGPLEDPDTFLFMTSLINNKDFLQLLHFVLAVFSRLCPTDAANLLGRIQHESSHLAQFRVWIDPHGQPVNSPTALFSSLSSTQLGTPDKLRESSFTPDTVGNVSPSESFHTSGTLAPQCSFPNQSFYTDNQTSQASWPGPENLEDQMAEWVHQFVCNKIEPVTPPSPLQQFPIEEPKNISTIQSTGSTAATFPAQEDEAARTINPVHLLPSPVQSPDVETPKSQPQVKEETPLPISPLESVSEASSNTRTNIVINTQTSNLTNQHDPVIRHPVNIDEGGLLNITAEGIEVKNGRLPSNKMQCKNTALESENIEVPPVLDVIPVAGASPEMQGPPLSEDEMDKLLQTTLKAATGKTLTTAQAKEVNKACSGRTIPPDLSQFLSTDLGLGADNGGQFFRHVISPNFPSSRAACVAYFKALVPKITPHSHVEEVSCRINQIWLHLFFKDYVRELKQKDDQGLLVKIRENRSIPCVAGDFILKDVYGDEFERQKDYRNRLQTQCRWGNRWWRVASCAGLGVVLFAIGELAKKIGKTTSFQIPMVNALAIHLLNTYPGLVSFFQFTQPITLHVMLGRGFPILSDIDTQALLDEASKPDLRTQQFPKTWQATNPGTASASIEPDVVAFSKKYFSEDKAAGSFDTMQLD</sequence>
<protein>
    <submittedName>
        <fullName evidence="2">Uncharacterized protein</fullName>
    </submittedName>
</protein>
<proteinExistence type="predicted"/>
<name>A0A5N5WMX9_9EURO</name>
<dbReference type="OrthoDB" id="4494341at2759"/>
<accession>A0A5N5WMX9</accession>
<dbReference type="EMBL" id="ML732359">
    <property type="protein sequence ID" value="KAB8069057.1"/>
    <property type="molecule type" value="Genomic_DNA"/>
</dbReference>